<sequence>MPIARDRVEQLQVQKLIYAVRTEDVEQVQKLCEKGVEHLVNYNDPQNGMTALIAAVTQNNEKMIQFLLQLGAHPDVIDFTGRTAVMHAAEYGHINALQLLRDAKANPKIQDLEGRDAIYYCFTEPTQRHKACLKILIEMGADVNNRARNGIPNLVHACLKSDEQEDFCIDLIRAGANVQLVDEKTKRTALHNACLSGNAKVVRELLRAKADPNVLDSKQSAPVHEAAKGGHFEVIQVLSGFGAKFDVYDALGNNPIHYAASSNAGTAIRFLGQRGCNPKAKNLEGLIPKKIADQNKAKDAKKNMRKAEKGYNDMTTNLRPDEFRDWKLMLYDYVYENQERLEKIFEELDVAEPKTGVIPTDGFKKVLEDETYFSFLKPDDIKDICEKHEKDRNEFDYKAFLTGKKYLTKPYLMAAFAGKKKKKKKPKKAKKQKGALPIAIQDEGPRTANGNPPVIYAPQHVHYTDNTRFSRDNLPKNPLEDDSPWYLDKPDRGYVNLCDAAYRGDLQTLLDAFKRGTSVDVTDKFMKTPLMVACAHGDLKTVRFLLTCGADVNIVDNFKWTPLHHAAHSGILDVVQVIVEAGGAINAESLTKATPLMRAIESSSFPVCEYLINKGAKVTHENISGLEPLTVAAEFADPRIYHLINEKVNATSGGKPKSAAGKKSGSASTKKRHQSPAKSTKTDTKAAATVQQTPAVQQPRRGSLLRAAAELAKSFENTESIAFHPKTKWTDLPTTKELLHEKGVVRDRLGWEVDFSDFKMPFMSNVSKRLEQMTLPEVQNPTTPQFGSSRVIVNQTPTRLNASANIAGPQQQQQQQINPYPPQMPIDLFHTNLTRSTPTVPSNQIEVPKPIEQTPFPPSPIPLTNGNNNNNNNNNNNTEDPTSSLKRLLNIRGQNALENLSLDDSSVFTKQQTQQQTLLDLMPPSAFEPITATPPSPVVAIGAERTKHRLSTQFAPIMSREHFRNVLIHLVQNDDHFLDIIYQACLTHPPTTSQ</sequence>
<evidence type="ECO:0000313" key="4">
    <source>
        <dbReference type="EMBL" id="CAF1316370.1"/>
    </source>
</evidence>
<evidence type="ECO:0000313" key="5">
    <source>
        <dbReference type="EMBL" id="CAF1583192.1"/>
    </source>
</evidence>
<keyword evidence="6" id="KW-1185">Reference proteome</keyword>
<evidence type="ECO:0000259" key="3">
    <source>
        <dbReference type="Pfam" id="PF16741"/>
    </source>
</evidence>
<dbReference type="SUPFAM" id="SSF48403">
    <property type="entry name" value="Ankyrin repeat"/>
    <property type="match status" value="2"/>
</dbReference>
<feature type="domain" description="mRNA-decapping enzyme C-terminal" evidence="3">
    <location>
        <begin position="957"/>
        <end position="985"/>
    </location>
</feature>
<dbReference type="EMBL" id="CAJNOL010004197">
    <property type="protein sequence ID" value="CAF1583192.1"/>
    <property type="molecule type" value="Genomic_DNA"/>
</dbReference>
<proteinExistence type="predicted"/>
<dbReference type="InterPro" id="IPR031953">
    <property type="entry name" value="mRNA_decap_C"/>
</dbReference>
<organism evidence="5 6">
    <name type="scientific">Rotaria sordida</name>
    <dbReference type="NCBI Taxonomy" id="392033"/>
    <lineage>
        <taxon>Eukaryota</taxon>
        <taxon>Metazoa</taxon>
        <taxon>Spiralia</taxon>
        <taxon>Gnathifera</taxon>
        <taxon>Rotifera</taxon>
        <taxon>Eurotatoria</taxon>
        <taxon>Bdelloidea</taxon>
        <taxon>Philodinida</taxon>
        <taxon>Philodinidae</taxon>
        <taxon>Rotaria</taxon>
    </lineage>
</organism>
<dbReference type="Proteomes" id="UP000663854">
    <property type="component" value="Unassembled WGS sequence"/>
</dbReference>
<dbReference type="Gene3D" id="6.10.140.2030">
    <property type="match status" value="1"/>
</dbReference>
<dbReference type="EMBL" id="CAJNOH010002919">
    <property type="protein sequence ID" value="CAF1316370.1"/>
    <property type="molecule type" value="Genomic_DNA"/>
</dbReference>
<dbReference type="PROSITE" id="PS50297">
    <property type="entry name" value="ANK_REP_REGION"/>
    <property type="match status" value="5"/>
</dbReference>
<feature type="repeat" description="ANK" evidence="1">
    <location>
        <begin position="558"/>
        <end position="590"/>
    </location>
</feature>
<feature type="compositionally biased region" description="Low complexity" evidence="2">
    <location>
        <begin position="685"/>
        <end position="699"/>
    </location>
</feature>
<dbReference type="Gene3D" id="1.25.40.20">
    <property type="entry name" value="Ankyrin repeat-containing domain"/>
    <property type="match status" value="3"/>
</dbReference>
<gene>
    <name evidence="5" type="ORF">JXQ802_LOCUS46450</name>
    <name evidence="4" type="ORF">PYM288_LOCUS30681</name>
</gene>
<dbReference type="InterPro" id="IPR052801">
    <property type="entry name" value="Ankyrin-EF-hand"/>
</dbReference>
<feature type="repeat" description="ANK" evidence="1">
    <location>
        <begin position="80"/>
        <end position="112"/>
    </location>
</feature>
<evidence type="ECO:0000256" key="1">
    <source>
        <dbReference type="PROSITE-ProRule" id="PRU00023"/>
    </source>
</evidence>
<dbReference type="AlphaFoldDB" id="A0A815ZJB3"/>
<protein>
    <recommendedName>
        <fullName evidence="3">mRNA-decapping enzyme C-terminal domain-containing protein</fullName>
    </recommendedName>
</protein>
<feature type="compositionally biased region" description="Low complexity" evidence="2">
    <location>
        <begin position="865"/>
        <end position="877"/>
    </location>
</feature>
<feature type="repeat" description="ANK" evidence="1">
    <location>
        <begin position="251"/>
        <end position="283"/>
    </location>
</feature>
<dbReference type="PANTHER" id="PTHR24127:SF1">
    <property type="entry name" value="ANKYRIN REPEAT AND EF-HAND DOMAIN-CONTAINING PROTEIN 1"/>
    <property type="match status" value="1"/>
</dbReference>
<feature type="compositionally biased region" description="Low complexity" evidence="2">
    <location>
        <begin position="651"/>
        <end position="668"/>
    </location>
</feature>
<feature type="repeat" description="ANK" evidence="1">
    <location>
        <begin position="185"/>
        <end position="217"/>
    </location>
</feature>
<feature type="repeat" description="ANK" evidence="1">
    <location>
        <begin position="47"/>
        <end position="79"/>
    </location>
</feature>
<name>A0A815ZJB3_9BILA</name>
<dbReference type="PROSITE" id="PS50088">
    <property type="entry name" value="ANK_REPEAT"/>
    <property type="match status" value="7"/>
</dbReference>
<dbReference type="Proteomes" id="UP000663870">
    <property type="component" value="Unassembled WGS sequence"/>
</dbReference>
<reference evidence="5" key="1">
    <citation type="submission" date="2021-02" db="EMBL/GenBank/DDBJ databases">
        <authorList>
            <person name="Nowell W R."/>
        </authorList>
    </citation>
    <scope>NUCLEOTIDE SEQUENCE</scope>
</reference>
<comment type="caution">
    <text evidence="5">The sequence shown here is derived from an EMBL/GenBank/DDBJ whole genome shotgun (WGS) entry which is preliminary data.</text>
</comment>
<dbReference type="PANTHER" id="PTHR24127">
    <property type="entry name" value="ANKYRIN REPEAT AND EF-HAND DOMAIN-CONTAINING PROTEIN 1"/>
    <property type="match status" value="1"/>
</dbReference>
<feature type="region of interest" description="Disordered" evidence="2">
    <location>
        <begin position="651"/>
        <end position="701"/>
    </location>
</feature>
<dbReference type="Pfam" id="PF16741">
    <property type="entry name" value="mRNA_decap_C"/>
    <property type="match status" value="1"/>
</dbReference>
<dbReference type="Pfam" id="PF12796">
    <property type="entry name" value="Ank_2"/>
    <property type="match status" value="3"/>
</dbReference>
<keyword evidence="1" id="KW-0040">ANK repeat</keyword>
<dbReference type="InterPro" id="IPR036770">
    <property type="entry name" value="Ankyrin_rpt-contain_sf"/>
</dbReference>
<evidence type="ECO:0000313" key="6">
    <source>
        <dbReference type="Proteomes" id="UP000663870"/>
    </source>
</evidence>
<evidence type="ECO:0000256" key="2">
    <source>
        <dbReference type="SAM" id="MobiDB-lite"/>
    </source>
</evidence>
<feature type="region of interest" description="Disordered" evidence="2">
    <location>
        <begin position="837"/>
        <end position="883"/>
    </location>
</feature>
<feature type="repeat" description="ANK" evidence="1">
    <location>
        <begin position="525"/>
        <end position="557"/>
    </location>
</feature>
<dbReference type="SMART" id="SM00248">
    <property type="entry name" value="ANK"/>
    <property type="match status" value="11"/>
</dbReference>
<dbReference type="InterPro" id="IPR002110">
    <property type="entry name" value="Ankyrin_rpt"/>
</dbReference>
<accession>A0A815ZJB3</accession>
<feature type="repeat" description="ANK" evidence="1">
    <location>
        <begin position="218"/>
        <end position="250"/>
    </location>
</feature>